<reference evidence="1" key="1">
    <citation type="submission" date="2020-11" db="EMBL/GenBank/DDBJ databases">
        <authorList>
            <person name="Whitehead M."/>
        </authorList>
    </citation>
    <scope>NUCLEOTIDE SEQUENCE</scope>
    <source>
        <strain evidence="1">EGII</strain>
    </source>
</reference>
<dbReference type="EMBL" id="CAJHJT010000001">
    <property type="protein sequence ID" value="CAD6992430.1"/>
    <property type="molecule type" value="Genomic_DNA"/>
</dbReference>
<name>A0A811U232_CERCA</name>
<evidence type="ECO:0000313" key="1">
    <source>
        <dbReference type="EMBL" id="CAD6992430.1"/>
    </source>
</evidence>
<comment type="caution">
    <text evidence="1">The sequence shown here is derived from an EMBL/GenBank/DDBJ whole genome shotgun (WGS) entry which is preliminary data.</text>
</comment>
<sequence length="66" mass="7111">MAAMFTQQLTLPDGTAAGGSAGLGVRLLLTQQQNSQRLQSEMDNQLWMYAGVPTLLCFCGMTIDSE</sequence>
<accession>A0A811U232</accession>
<evidence type="ECO:0000313" key="2">
    <source>
        <dbReference type="Proteomes" id="UP000606786"/>
    </source>
</evidence>
<gene>
    <name evidence="1" type="ORF">CCAP1982_LOCUS1292</name>
</gene>
<organism evidence="1 2">
    <name type="scientific">Ceratitis capitata</name>
    <name type="common">Mediterranean fruit fly</name>
    <name type="synonym">Tephritis capitata</name>
    <dbReference type="NCBI Taxonomy" id="7213"/>
    <lineage>
        <taxon>Eukaryota</taxon>
        <taxon>Metazoa</taxon>
        <taxon>Ecdysozoa</taxon>
        <taxon>Arthropoda</taxon>
        <taxon>Hexapoda</taxon>
        <taxon>Insecta</taxon>
        <taxon>Pterygota</taxon>
        <taxon>Neoptera</taxon>
        <taxon>Endopterygota</taxon>
        <taxon>Diptera</taxon>
        <taxon>Brachycera</taxon>
        <taxon>Muscomorpha</taxon>
        <taxon>Tephritoidea</taxon>
        <taxon>Tephritidae</taxon>
        <taxon>Ceratitis</taxon>
        <taxon>Ceratitis</taxon>
    </lineage>
</organism>
<proteinExistence type="predicted"/>
<protein>
    <submittedName>
        <fullName evidence="1">(Mediterranean fruit fly) hypothetical protein</fullName>
    </submittedName>
</protein>
<dbReference type="Proteomes" id="UP000606786">
    <property type="component" value="Unassembled WGS sequence"/>
</dbReference>
<keyword evidence="2" id="KW-1185">Reference proteome</keyword>
<dbReference type="AlphaFoldDB" id="A0A811U232"/>